<dbReference type="Pfam" id="PF06964">
    <property type="entry name" value="Alpha-L-AF_C"/>
    <property type="match status" value="1"/>
</dbReference>
<dbReference type="EMBL" id="FUYQ01000024">
    <property type="protein sequence ID" value="SKB79577.1"/>
    <property type="molecule type" value="Genomic_DNA"/>
</dbReference>
<name>A0A1T5E6M3_9BACT</name>
<evidence type="ECO:0000256" key="2">
    <source>
        <dbReference type="ARBA" id="ARBA00007186"/>
    </source>
</evidence>
<dbReference type="GO" id="GO:0046373">
    <property type="term" value="P:L-arabinose metabolic process"/>
    <property type="evidence" value="ECO:0007669"/>
    <property type="project" value="InterPro"/>
</dbReference>
<comment type="similarity">
    <text evidence="2">Belongs to the glycosyl hydrolase 51 family.</text>
</comment>
<gene>
    <name evidence="8" type="ORF">SAMN05660349_02802</name>
</gene>
<dbReference type="SUPFAM" id="SSF51011">
    <property type="entry name" value="Glycosyl hydrolase domain"/>
    <property type="match status" value="1"/>
</dbReference>
<dbReference type="EC" id="3.2.1.55" evidence="3"/>
<keyword evidence="5" id="KW-0378">Hydrolase</keyword>
<evidence type="ECO:0000256" key="4">
    <source>
        <dbReference type="ARBA" id="ARBA00022729"/>
    </source>
</evidence>
<accession>A0A1T5E6M3</accession>
<dbReference type="InterPro" id="IPR003305">
    <property type="entry name" value="CenC_carb-bd"/>
</dbReference>
<dbReference type="InterPro" id="IPR013780">
    <property type="entry name" value="Glyco_hydro_b"/>
</dbReference>
<evidence type="ECO:0000256" key="5">
    <source>
        <dbReference type="ARBA" id="ARBA00022801"/>
    </source>
</evidence>
<keyword evidence="6" id="KW-0325">Glycoprotein</keyword>
<evidence type="ECO:0000313" key="9">
    <source>
        <dbReference type="Proteomes" id="UP000190852"/>
    </source>
</evidence>
<keyword evidence="4" id="KW-0732">Signal</keyword>
<dbReference type="Gene3D" id="3.20.20.80">
    <property type="entry name" value="Glycosidases"/>
    <property type="match status" value="1"/>
</dbReference>
<evidence type="ECO:0000259" key="7">
    <source>
        <dbReference type="SMART" id="SM00813"/>
    </source>
</evidence>
<dbReference type="Pfam" id="PF22848">
    <property type="entry name" value="ASD1_dom"/>
    <property type="match status" value="1"/>
</dbReference>
<dbReference type="Gene3D" id="2.60.120.260">
    <property type="entry name" value="Galactose-binding domain-like"/>
    <property type="match status" value="1"/>
</dbReference>
<dbReference type="InterPro" id="IPR010720">
    <property type="entry name" value="Alpha-L-AF_C"/>
</dbReference>
<proteinExistence type="inferred from homology"/>
<sequence>MNLSNHSIKSGFWFLGVFMFFLLSGCRPEMPVTSSITIDADGLTFPVNKNLYGVSIEEINHAVDGGIYAELIQNRSFEDGVLPLHSAYDYKENVLVTPNGYVMPFVKPDSVIGWRTLTPGSKMYLDTRELINEENRRSLLVAVTANDSIGRGGIAATGYKGISLVKGEKYVLSFYLKGTSLQPKEVHVALEDSAAKRVLSNVMKVNPTTAWRKVKFAFTALEDVRDAVLTFTSNESQIFWIDVVSLFPENTWKGMPNGLRPDLADLIAGLKPRFIRFPGGDFVEGFTGGTFPVWHETIGDIAKRKHFWTANGYGTTNGMGYFEYLRFCESIGAEPIYVINSGVTSQKRRPRFEDITAMDKIVKDALDAIAFANAPRDSAMGKLRASQGHPEPFNLRFIEIGSGNYGTEYVRRYELFKEAIHKVYPRVTVIGNVITDIRNRVDWVDSHYYGDEMFFITNQSRFDGFLYAKRQPPMFIGEFGLVRDESSGTLRSALAEACFLLGLERNPDAVKRIAYAPALANVQMNKKAKGLILFNNKQAVKTPSYHMLSMLGENRGDAILKTAVTSYERPQVTFGAASLYMFDNSFDFRNIRIDGNKSFKSKIVNGGWKFADEMLVAEPNKWNYILMGDSAEHDYTFTTYVRRTKGSGQIQIRVRDNGLQNAAANHVCFTIGLESCELYRMAGFVKDKLTEDVPFSFVSNQWYKVSVTCKDDIISCYVDDKLVQQANLRPIPSLVVVTTRDDKNKQLIIKVVNTTRHPEKTQLNINGISVGLNAEIIELAGDPEIGNNFSSPENIIPVKKTTGFSLQGPMVYEFPPNSLTIMRLKFD</sequence>
<dbReference type="SUPFAM" id="SSF49899">
    <property type="entry name" value="Concanavalin A-like lectins/glucanases"/>
    <property type="match status" value="1"/>
</dbReference>
<reference evidence="9" key="1">
    <citation type="submission" date="2017-02" db="EMBL/GenBank/DDBJ databases">
        <authorList>
            <person name="Varghese N."/>
            <person name="Submissions S."/>
        </authorList>
    </citation>
    <scope>NUCLEOTIDE SEQUENCE [LARGE SCALE GENOMIC DNA]</scope>
    <source>
        <strain evidence="9">DSM 24967</strain>
    </source>
</reference>
<protein>
    <recommendedName>
        <fullName evidence="3">non-reducing end alpha-L-arabinofuranosidase</fullName>
        <ecNumber evidence="3">3.2.1.55</ecNumber>
    </recommendedName>
</protein>
<dbReference type="InterPro" id="IPR017853">
    <property type="entry name" value="GH"/>
</dbReference>
<dbReference type="InterPro" id="IPR013320">
    <property type="entry name" value="ConA-like_dom_sf"/>
</dbReference>
<dbReference type="Proteomes" id="UP000190852">
    <property type="component" value="Unassembled WGS sequence"/>
</dbReference>
<dbReference type="PANTHER" id="PTHR31776:SF0">
    <property type="entry name" value="ALPHA-L-ARABINOFURANOSIDASE 1"/>
    <property type="match status" value="1"/>
</dbReference>
<feature type="domain" description="Alpha-L-arabinofuranosidase C-terminal" evidence="7">
    <location>
        <begin position="477"/>
        <end position="818"/>
    </location>
</feature>
<dbReference type="InterPro" id="IPR008979">
    <property type="entry name" value="Galactose-bd-like_sf"/>
</dbReference>
<evidence type="ECO:0000256" key="1">
    <source>
        <dbReference type="ARBA" id="ARBA00001462"/>
    </source>
</evidence>
<dbReference type="GO" id="GO:0046556">
    <property type="term" value="F:alpha-L-arabinofuranosidase activity"/>
    <property type="evidence" value="ECO:0007669"/>
    <property type="project" value="UniProtKB-EC"/>
</dbReference>
<dbReference type="SUPFAM" id="SSF51445">
    <property type="entry name" value="(Trans)glycosidases"/>
    <property type="match status" value="1"/>
</dbReference>
<comment type="catalytic activity">
    <reaction evidence="1">
        <text>Hydrolysis of terminal non-reducing alpha-L-arabinofuranoside residues in alpha-L-arabinosides.</text>
        <dbReference type="EC" id="3.2.1.55"/>
    </reaction>
</comment>
<dbReference type="InterPro" id="IPR051563">
    <property type="entry name" value="Glycosyl_Hydrolase_51"/>
</dbReference>
<dbReference type="InterPro" id="IPR055235">
    <property type="entry name" value="ASD1_cat"/>
</dbReference>
<dbReference type="PANTHER" id="PTHR31776">
    <property type="entry name" value="ALPHA-L-ARABINOFURANOSIDASE 1"/>
    <property type="match status" value="1"/>
</dbReference>
<keyword evidence="9" id="KW-1185">Reference proteome</keyword>
<dbReference type="Pfam" id="PF02018">
    <property type="entry name" value="CBM_4_9"/>
    <property type="match status" value="1"/>
</dbReference>
<dbReference type="AlphaFoldDB" id="A0A1T5E6M3"/>
<dbReference type="SMART" id="SM00813">
    <property type="entry name" value="Alpha-L-AF_C"/>
    <property type="match status" value="1"/>
</dbReference>
<dbReference type="Gene3D" id="2.60.40.1180">
    <property type="entry name" value="Golgi alpha-mannosidase II"/>
    <property type="match status" value="1"/>
</dbReference>
<evidence type="ECO:0000313" key="8">
    <source>
        <dbReference type="EMBL" id="SKB79577.1"/>
    </source>
</evidence>
<organism evidence="8 9">
    <name type="scientific">Parabacteroides chartae</name>
    <dbReference type="NCBI Taxonomy" id="1037355"/>
    <lineage>
        <taxon>Bacteria</taxon>
        <taxon>Pseudomonadati</taxon>
        <taxon>Bacteroidota</taxon>
        <taxon>Bacteroidia</taxon>
        <taxon>Bacteroidales</taxon>
        <taxon>Tannerellaceae</taxon>
        <taxon>Parabacteroides</taxon>
    </lineage>
</organism>
<evidence type="ECO:0000256" key="3">
    <source>
        <dbReference type="ARBA" id="ARBA00012670"/>
    </source>
</evidence>
<dbReference type="RefSeq" id="WP_245832590.1">
    <property type="nucleotide sequence ID" value="NZ_FUYQ01000024.1"/>
</dbReference>
<dbReference type="SUPFAM" id="SSF49785">
    <property type="entry name" value="Galactose-binding domain-like"/>
    <property type="match status" value="1"/>
</dbReference>
<evidence type="ECO:0000256" key="6">
    <source>
        <dbReference type="ARBA" id="ARBA00023180"/>
    </source>
</evidence>